<sequence length="284" mass="32939">MMLLEYWTTIVNDRLNYITIITFYEYICAYVMTSFVRYAVYKAYKIIVQKTIDDNIPTHLPTSSLSLFLWVAIVRGQSCPHHQLLWVAIVRGQSCPHHPIGVVAGSVEGHVAWKYFNPSNHIHDRFVNAYCNSILNWTRKHFLELLRTDKNFNIILIYYQKCTCCAGMLFRSSSSMGRRSVVKFENIHKYNEQAIPFLLAKPTFVFLNLYYFTDAWNNVLVIWFKTNASSGDATVNVFQVIKDHQENADRLPPIEEVNTILSYGIRGVLSTYSQVMGNQRALLR</sequence>
<dbReference type="EMBL" id="PKPP01002608">
    <property type="protein sequence ID" value="PWA74176.1"/>
    <property type="molecule type" value="Genomic_DNA"/>
</dbReference>
<name>A0A2U1NL17_ARTAN</name>
<gene>
    <name evidence="2" type="ORF">CTI12_AA255450</name>
</gene>
<protein>
    <submittedName>
        <fullName evidence="2">Uncharacterized protein</fullName>
    </submittedName>
</protein>
<keyword evidence="1" id="KW-1133">Transmembrane helix</keyword>
<evidence type="ECO:0000313" key="2">
    <source>
        <dbReference type="EMBL" id="PWA74176.1"/>
    </source>
</evidence>
<keyword evidence="3" id="KW-1185">Reference proteome</keyword>
<dbReference type="AlphaFoldDB" id="A0A2U1NL17"/>
<keyword evidence="1" id="KW-0472">Membrane</keyword>
<organism evidence="2 3">
    <name type="scientific">Artemisia annua</name>
    <name type="common">Sweet wormwood</name>
    <dbReference type="NCBI Taxonomy" id="35608"/>
    <lineage>
        <taxon>Eukaryota</taxon>
        <taxon>Viridiplantae</taxon>
        <taxon>Streptophyta</taxon>
        <taxon>Embryophyta</taxon>
        <taxon>Tracheophyta</taxon>
        <taxon>Spermatophyta</taxon>
        <taxon>Magnoliopsida</taxon>
        <taxon>eudicotyledons</taxon>
        <taxon>Gunneridae</taxon>
        <taxon>Pentapetalae</taxon>
        <taxon>asterids</taxon>
        <taxon>campanulids</taxon>
        <taxon>Asterales</taxon>
        <taxon>Asteraceae</taxon>
        <taxon>Asteroideae</taxon>
        <taxon>Anthemideae</taxon>
        <taxon>Artemisiinae</taxon>
        <taxon>Artemisia</taxon>
    </lineage>
</organism>
<evidence type="ECO:0000256" key="1">
    <source>
        <dbReference type="SAM" id="Phobius"/>
    </source>
</evidence>
<feature type="transmembrane region" description="Helical" evidence="1">
    <location>
        <begin position="20"/>
        <end position="40"/>
    </location>
</feature>
<reference evidence="2 3" key="1">
    <citation type="journal article" date="2018" name="Mol. Plant">
        <title>The genome of Artemisia annua provides insight into the evolution of Asteraceae family and artemisinin biosynthesis.</title>
        <authorList>
            <person name="Shen Q."/>
            <person name="Zhang L."/>
            <person name="Liao Z."/>
            <person name="Wang S."/>
            <person name="Yan T."/>
            <person name="Shi P."/>
            <person name="Liu M."/>
            <person name="Fu X."/>
            <person name="Pan Q."/>
            <person name="Wang Y."/>
            <person name="Lv Z."/>
            <person name="Lu X."/>
            <person name="Zhang F."/>
            <person name="Jiang W."/>
            <person name="Ma Y."/>
            <person name="Chen M."/>
            <person name="Hao X."/>
            <person name="Li L."/>
            <person name="Tang Y."/>
            <person name="Lv G."/>
            <person name="Zhou Y."/>
            <person name="Sun X."/>
            <person name="Brodelius P.E."/>
            <person name="Rose J.K.C."/>
            <person name="Tang K."/>
        </authorList>
    </citation>
    <scope>NUCLEOTIDE SEQUENCE [LARGE SCALE GENOMIC DNA]</scope>
    <source>
        <strain evidence="3">cv. Huhao1</strain>
        <tissue evidence="2">Leaf</tissue>
    </source>
</reference>
<proteinExistence type="predicted"/>
<evidence type="ECO:0000313" key="3">
    <source>
        <dbReference type="Proteomes" id="UP000245207"/>
    </source>
</evidence>
<keyword evidence="1" id="KW-0812">Transmembrane</keyword>
<accession>A0A2U1NL17</accession>
<comment type="caution">
    <text evidence="2">The sequence shown here is derived from an EMBL/GenBank/DDBJ whole genome shotgun (WGS) entry which is preliminary data.</text>
</comment>
<dbReference type="OrthoDB" id="1745484at2759"/>
<dbReference type="Proteomes" id="UP000245207">
    <property type="component" value="Unassembled WGS sequence"/>
</dbReference>
<dbReference type="STRING" id="35608.A0A2U1NL17"/>